<dbReference type="GO" id="GO:0031177">
    <property type="term" value="F:phosphopantetheine binding"/>
    <property type="evidence" value="ECO:0007669"/>
    <property type="project" value="InterPro"/>
</dbReference>
<dbReference type="InterPro" id="IPR050091">
    <property type="entry name" value="PKS_NRPS_Biosynth_Enz"/>
</dbReference>
<sequence>MVFMFPGGGAQYPQMARGLHEAYPAFREAFGECAALLRDLAGLDLAALLFGKGEGSADAQRMRRPLLGLACLFTVEYALAKLLLAWGVQPQALLGHSMGEYVAACLAGVFSLKDALRLVVRRGQLMESLPAGGALLSVPLAESAVRPLLGAGLAIAAVNTPSTCTVAGGDVELDALAARLEGEGVTCRRLHLDVAAHSPRVDPILEPFRQVVRTIALAPPQVPVLSGLTGTWLTDAEATDPETWVKHLRQPVRFADGLGELLGAERGDSAHVLLEVGPGHTLASFARQHPALRDQVVLTTLRHPLGNQPDVAFLLGALGALWSCGGQVDWAGFHAHEARRRVPLPSYPFERQHFWIEAPTLPAPGERPSPAALEAPRRAELADWFHVPGWKQSVPVAPGGGEALRLLVLGEREPLLDALVTALRREGHEVTVARPGSGFGHAGAGELTFDPRTPEDHLAICQTLGGSARSGESVGAPDVIVHGLGVGPVEGDGRMTAASIARAQERGLHSLLFLTQALDRLGWSGRTRVTALSSHLYRITGDEVLCPEKATMLGWLRTAPFEHAGLRCRAVEVAVPTHPAERAALCAQLCAELAGNGSEPLVAYRGRQRWVPTHDALRVPREAARDGEGGLRAQGVTLITGGLGGVGLAMATALAERGPSKLVLLGRTALPPRSSWEACLADDGADDDADALLRERIRGVLALERLGAEVMVVAADVCSRPEMEKVVAEVRARFGAIHGVVHAAGVPGGGVMLRLTPEAVARTLAPKVEGTRVLCEVLADAPPEVMVLCSALVTLCGAFGSFDYTAANAFLDAFAHASAGKEGTRVVTIGWDRWRQLGMARAVEALHRSLTGEALSGMEEAEGREAFLRILESRALRAAAVPQVVVSREGLDMLLQARPEHEAAPQAAHLAAEGQTARTPQPARTARHGRPALGVAYASPKTGTEERLAALVEALLGIEAVGVDDGFFELGGDSLVGTRLIGQAREAFGLDLSLRDLFEAPTVAGLARRIDTGSVLRAMHAAPDPSAESETDVETGLL</sequence>
<feature type="domain" description="Carrier" evidence="4">
    <location>
        <begin position="939"/>
        <end position="1014"/>
    </location>
</feature>
<dbReference type="SUPFAM" id="SSF47336">
    <property type="entry name" value="ACP-like"/>
    <property type="match status" value="1"/>
</dbReference>
<dbReference type="GO" id="GO:0004312">
    <property type="term" value="F:fatty acid synthase activity"/>
    <property type="evidence" value="ECO:0007669"/>
    <property type="project" value="TreeGrafter"/>
</dbReference>
<dbReference type="InterPro" id="IPR036736">
    <property type="entry name" value="ACP-like_sf"/>
</dbReference>
<evidence type="ECO:0000256" key="1">
    <source>
        <dbReference type="ARBA" id="ARBA00022450"/>
    </source>
</evidence>
<organism evidence="5 6">
    <name type="scientific">Chondromyces apiculatus DSM 436</name>
    <dbReference type="NCBI Taxonomy" id="1192034"/>
    <lineage>
        <taxon>Bacteria</taxon>
        <taxon>Pseudomonadati</taxon>
        <taxon>Myxococcota</taxon>
        <taxon>Polyangia</taxon>
        <taxon>Polyangiales</taxon>
        <taxon>Polyangiaceae</taxon>
        <taxon>Chondromyces</taxon>
    </lineage>
</organism>
<dbReference type="Gene3D" id="3.40.366.10">
    <property type="entry name" value="Malonyl-Coenzyme A Acyl Carrier Protein, domain 2"/>
    <property type="match status" value="1"/>
</dbReference>
<dbReference type="EMBL" id="ASRX01000091">
    <property type="protein sequence ID" value="EYF01031.1"/>
    <property type="molecule type" value="Genomic_DNA"/>
</dbReference>
<dbReference type="InterPro" id="IPR001227">
    <property type="entry name" value="Ac_transferase_dom_sf"/>
</dbReference>
<keyword evidence="1" id="KW-0596">Phosphopantetheine</keyword>
<evidence type="ECO:0000256" key="2">
    <source>
        <dbReference type="ARBA" id="ARBA00022553"/>
    </source>
</evidence>
<dbReference type="eggNOG" id="COG3321">
    <property type="taxonomic scope" value="Bacteria"/>
</dbReference>
<dbReference type="CDD" id="cd08953">
    <property type="entry name" value="KR_2_SDR_x"/>
    <property type="match status" value="1"/>
</dbReference>
<dbReference type="STRING" id="1192034.CAP_8744"/>
<dbReference type="InterPro" id="IPR057326">
    <property type="entry name" value="KR_dom"/>
</dbReference>
<proteinExistence type="predicted"/>
<keyword evidence="6" id="KW-1185">Reference proteome</keyword>
<dbReference type="Gene3D" id="3.30.70.3290">
    <property type="match status" value="1"/>
</dbReference>
<evidence type="ECO:0000313" key="5">
    <source>
        <dbReference type="EMBL" id="EYF01031.1"/>
    </source>
</evidence>
<evidence type="ECO:0000256" key="3">
    <source>
        <dbReference type="ARBA" id="ARBA00022679"/>
    </source>
</evidence>
<dbReference type="FunFam" id="1.10.1200.10:FF:000016">
    <property type="entry name" value="Non-ribosomal peptide synthase"/>
    <property type="match status" value="1"/>
</dbReference>
<dbReference type="SMART" id="SM00823">
    <property type="entry name" value="PKS_PP"/>
    <property type="match status" value="1"/>
</dbReference>
<dbReference type="InterPro" id="IPR016035">
    <property type="entry name" value="Acyl_Trfase/lysoPLipase"/>
</dbReference>
<dbReference type="InterPro" id="IPR009081">
    <property type="entry name" value="PP-bd_ACP"/>
</dbReference>
<evidence type="ECO:0000259" key="4">
    <source>
        <dbReference type="PROSITE" id="PS50075"/>
    </source>
</evidence>
<protein>
    <submittedName>
        <fullName evidence="5">Malonyl CoA-acyl carrier protein transacylase</fullName>
    </submittedName>
</protein>
<dbReference type="PANTHER" id="PTHR43775:SF51">
    <property type="entry name" value="INACTIVE PHENOLPHTHIOCEROL SYNTHESIS POLYKETIDE SYNTHASE TYPE I PKS1-RELATED"/>
    <property type="match status" value="1"/>
</dbReference>
<keyword evidence="3" id="KW-0808">Transferase</keyword>
<dbReference type="Proteomes" id="UP000019678">
    <property type="component" value="Unassembled WGS sequence"/>
</dbReference>
<dbReference type="InterPro" id="IPR029058">
    <property type="entry name" value="AB_hydrolase_fold"/>
</dbReference>
<dbReference type="AlphaFoldDB" id="A0A017SXN7"/>
<keyword evidence="2" id="KW-0597">Phosphoprotein</keyword>
<dbReference type="Pfam" id="PF00550">
    <property type="entry name" value="PP-binding"/>
    <property type="match status" value="1"/>
</dbReference>
<gene>
    <name evidence="5" type="ORF">CAP_8744</name>
</gene>
<dbReference type="InterPro" id="IPR014043">
    <property type="entry name" value="Acyl_transferase_dom"/>
</dbReference>
<dbReference type="PROSITE" id="PS50075">
    <property type="entry name" value="CARRIER"/>
    <property type="match status" value="1"/>
</dbReference>
<evidence type="ECO:0000313" key="6">
    <source>
        <dbReference type="Proteomes" id="UP000019678"/>
    </source>
</evidence>
<reference evidence="5 6" key="1">
    <citation type="submission" date="2013-05" db="EMBL/GenBank/DDBJ databases">
        <title>Genome assembly of Chondromyces apiculatus DSM 436.</title>
        <authorList>
            <person name="Sharma G."/>
            <person name="Khatri I."/>
            <person name="Kaur C."/>
            <person name="Mayilraj S."/>
            <person name="Subramanian S."/>
        </authorList>
    </citation>
    <scope>NUCLEOTIDE SEQUENCE [LARGE SCALE GENOMIC DNA]</scope>
    <source>
        <strain evidence="5 6">DSM 436</strain>
    </source>
</reference>
<dbReference type="GO" id="GO:0006633">
    <property type="term" value="P:fatty acid biosynthetic process"/>
    <property type="evidence" value="ECO:0007669"/>
    <property type="project" value="TreeGrafter"/>
</dbReference>
<dbReference type="SUPFAM" id="SSF51735">
    <property type="entry name" value="NAD(P)-binding Rossmann-fold domains"/>
    <property type="match status" value="2"/>
</dbReference>
<comment type="caution">
    <text evidence="5">The sequence shown here is derived from an EMBL/GenBank/DDBJ whole genome shotgun (WGS) entry which is preliminary data.</text>
</comment>
<dbReference type="SMART" id="SM00827">
    <property type="entry name" value="PKS_AT"/>
    <property type="match status" value="1"/>
</dbReference>
<dbReference type="SUPFAM" id="SSF52151">
    <property type="entry name" value="FabD/lysophospholipase-like"/>
    <property type="match status" value="1"/>
</dbReference>
<dbReference type="Pfam" id="PF00698">
    <property type="entry name" value="Acyl_transf_1"/>
    <property type="match status" value="1"/>
</dbReference>
<dbReference type="GO" id="GO:0044550">
    <property type="term" value="P:secondary metabolite biosynthetic process"/>
    <property type="evidence" value="ECO:0007669"/>
    <property type="project" value="UniProtKB-ARBA"/>
</dbReference>
<dbReference type="Pfam" id="PF08659">
    <property type="entry name" value="KR"/>
    <property type="match status" value="1"/>
</dbReference>
<dbReference type="Gene3D" id="3.40.50.720">
    <property type="entry name" value="NAD(P)-binding Rossmann-like Domain"/>
    <property type="match status" value="1"/>
</dbReference>
<name>A0A017SXN7_9BACT</name>
<dbReference type="Gene3D" id="3.40.50.1820">
    <property type="entry name" value="alpha/beta hydrolase"/>
    <property type="match status" value="1"/>
</dbReference>
<dbReference type="PANTHER" id="PTHR43775">
    <property type="entry name" value="FATTY ACID SYNTHASE"/>
    <property type="match status" value="1"/>
</dbReference>
<dbReference type="eggNOG" id="COG1020">
    <property type="taxonomic scope" value="Bacteria"/>
</dbReference>
<dbReference type="SUPFAM" id="SSF55048">
    <property type="entry name" value="Probable ACP-binding domain of malonyl-CoA ACP transacylase"/>
    <property type="match status" value="1"/>
</dbReference>
<dbReference type="InterPro" id="IPR020806">
    <property type="entry name" value="PKS_PP-bd"/>
</dbReference>
<dbReference type="InterPro" id="IPR036291">
    <property type="entry name" value="NAD(P)-bd_dom_sf"/>
</dbReference>
<dbReference type="SMART" id="SM00822">
    <property type="entry name" value="PKS_KR"/>
    <property type="match status" value="1"/>
</dbReference>
<dbReference type="InterPro" id="IPR016036">
    <property type="entry name" value="Malonyl_transacylase_ACP-bd"/>
</dbReference>
<dbReference type="InterPro" id="IPR006162">
    <property type="entry name" value="Ppantetheine_attach_site"/>
</dbReference>
<dbReference type="PROSITE" id="PS00012">
    <property type="entry name" value="PHOSPHOPANTETHEINE"/>
    <property type="match status" value="1"/>
</dbReference>
<accession>A0A017SXN7</accession>
<dbReference type="InterPro" id="IPR013968">
    <property type="entry name" value="PKS_KR"/>
</dbReference>